<organism evidence="4 5">
    <name type="scientific">Candidatus Kaiserbacteria bacterium RIFCSPLOWO2_01_FULL_54_13</name>
    <dbReference type="NCBI Taxonomy" id="1798512"/>
    <lineage>
        <taxon>Bacteria</taxon>
        <taxon>Candidatus Kaiseribacteriota</taxon>
    </lineage>
</organism>
<keyword evidence="1 2" id="KW-0808">Transferase</keyword>
<comment type="similarity">
    <text evidence="2">Belongs to the CDP-alcohol phosphatidyltransferase class-I family.</text>
</comment>
<dbReference type="Gene3D" id="1.20.120.1760">
    <property type="match status" value="1"/>
</dbReference>
<evidence type="ECO:0008006" key="6">
    <source>
        <dbReference type="Google" id="ProtNLM"/>
    </source>
</evidence>
<feature type="transmembrane region" description="Helical" evidence="3">
    <location>
        <begin position="141"/>
        <end position="160"/>
    </location>
</feature>
<keyword evidence="3" id="KW-1133">Transmembrane helix</keyword>
<dbReference type="EMBL" id="MFLZ01000001">
    <property type="protein sequence ID" value="OGG80709.1"/>
    <property type="molecule type" value="Genomic_DNA"/>
</dbReference>
<dbReference type="AlphaFoldDB" id="A0A1F6F4G4"/>
<evidence type="ECO:0000256" key="1">
    <source>
        <dbReference type="ARBA" id="ARBA00022679"/>
    </source>
</evidence>
<dbReference type="InterPro" id="IPR048254">
    <property type="entry name" value="CDP_ALCOHOL_P_TRANSF_CS"/>
</dbReference>
<dbReference type="PROSITE" id="PS00379">
    <property type="entry name" value="CDP_ALCOHOL_P_TRANSF"/>
    <property type="match status" value="1"/>
</dbReference>
<dbReference type="STRING" id="1798512.A3A39_00055"/>
<reference evidence="4 5" key="1">
    <citation type="journal article" date="2016" name="Nat. Commun.">
        <title>Thousands of microbial genomes shed light on interconnected biogeochemical processes in an aquifer system.</title>
        <authorList>
            <person name="Anantharaman K."/>
            <person name="Brown C.T."/>
            <person name="Hug L.A."/>
            <person name="Sharon I."/>
            <person name="Castelle C.J."/>
            <person name="Probst A.J."/>
            <person name="Thomas B.C."/>
            <person name="Singh A."/>
            <person name="Wilkins M.J."/>
            <person name="Karaoz U."/>
            <person name="Brodie E.L."/>
            <person name="Williams K.H."/>
            <person name="Hubbard S.S."/>
            <person name="Banfield J.F."/>
        </authorList>
    </citation>
    <scope>NUCLEOTIDE SEQUENCE [LARGE SCALE GENOMIC DNA]</scope>
</reference>
<evidence type="ECO:0000313" key="4">
    <source>
        <dbReference type="EMBL" id="OGG80709.1"/>
    </source>
</evidence>
<dbReference type="GO" id="GO:0008654">
    <property type="term" value="P:phospholipid biosynthetic process"/>
    <property type="evidence" value="ECO:0007669"/>
    <property type="project" value="InterPro"/>
</dbReference>
<feature type="transmembrane region" description="Helical" evidence="3">
    <location>
        <begin position="166"/>
        <end position="184"/>
    </location>
</feature>
<keyword evidence="3" id="KW-0812">Transmembrane</keyword>
<dbReference type="Proteomes" id="UP000177372">
    <property type="component" value="Unassembled WGS sequence"/>
</dbReference>
<dbReference type="InterPro" id="IPR043130">
    <property type="entry name" value="CDP-OH_PTrfase_TM_dom"/>
</dbReference>
<protein>
    <recommendedName>
        <fullName evidence="6">CDP-diacylglycerol--glycerol-3-phosphate 3-phosphatidyltransferase</fullName>
    </recommendedName>
</protein>
<proteinExistence type="inferred from homology"/>
<evidence type="ECO:0000313" key="5">
    <source>
        <dbReference type="Proteomes" id="UP000177372"/>
    </source>
</evidence>
<accession>A0A1F6F4G4</accession>
<dbReference type="Pfam" id="PF01066">
    <property type="entry name" value="CDP-OH_P_transf"/>
    <property type="match status" value="1"/>
</dbReference>
<keyword evidence="3" id="KW-0472">Membrane</keyword>
<dbReference type="GO" id="GO:0016020">
    <property type="term" value="C:membrane"/>
    <property type="evidence" value="ECO:0007669"/>
    <property type="project" value="InterPro"/>
</dbReference>
<evidence type="ECO:0000256" key="2">
    <source>
        <dbReference type="RuleBase" id="RU003750"/>
    </source>
</evidence>
<feature type="transmembrane region" description="Helical" evidence="3">
    <location>
        <begin position="106"/>
        <end position="129"/>
    </location>
</feature>
<dbReference type="InterPro" id="IPR000462">
    <property type="entry name" value="CDP-OH_P_trans"/>
</dbReference>
<feature type="transmembrane region" description="Helical" evidence="3">
    <location>
        <begin position="12"/>
        <end position="37"/>
    </location>
</feature>
<dbReference type="GO" id="GO:0016780">
    <property type="term" value="F:phosphotransferase activity, for other substituted phosphate groups"/>
    <property type="evidence" value="ECO:0007669"/>
    <property type="project" value="InterPro"/>
</dbReference>
<sequence>MVSIIYARLIIAIIWAMFRSGVPSAISVARFASVWYLPELMQADYRSTFLIVAICAALSDWLDGELARKWDCATKLGGALDLLGDKGLCIILMYLGTYVWDSVWWYIGPCIVLVIYHTTVMSLRLIGVVRYQSSRVAKIKMFVEVTGLVMCFSSFGLGPLFGWADWLGLALVWGAAMLAFWSMLEYLGYMPDWPTWLYPRRMD</sequence>
<evidence type="ECO:0000256" key="3">
    <source>
        <dbReference type="SAM" id="Phobius"/>
    </source>
</evidence>
<name>A0A1F6F4G4_9BACT</name>
<comment type="caution">
    <text evidence="4">The sequence shown here is derived from an EMBL/GenBank/DDBJ whole genome shotgun (WGS) entry which is preliminary data.</text>
</comment>
<gene>
    <name evidence="4" type="ORF">A3A39_00055</name>
</gene>